<dbReference type="InterPro" id="IPR049808">
    <property type="entry name" value="CONSTANS-like_Bbox1"/>
</dbReference>
<comment type="subcellular location">
    <subcellularLocation>
        <location evidence="1 8">Nucleus</location>
    </subcellularLocation>
</comment>
<keyword evidence="4 7" id="KW-0863">Zinc-finger</keyword>
<keyword evidence="5" id="KW-0862">Zinc</keyword>
<evidence type="ECO:0000256" key="7">
    <source>
        <dbReference type="PROSITE-ProRule" id="PRU00024"/>
    </source>
</evidence>
<dbReference type="InterPro" id="IPR000315">
    <property type="entry name" value="Znf_B-box"/>
</dbReference>
<dbReference type="AlphaFoldDB" id="A0A976SGN3"/>
<proteinExistence type="evidence at transcript level"/>
<evidence type="ECO:0000259" key="10">
    <source>
        <dbReference type="PROSITE" id="PS51017"/>
    </source>
</evidence>
<dbReference type="CDD" id="cd19821">
    <property type="entry name" value="Bbox1_BBX-like"/>
    <property type="match status" value="1"/>
</dbReference>
<dbReference type="GO" id="GO:0008270">
    <property type="term" value="F:zinc ion binding"/>
    <property type="evidence" value="ECO:0007669"/>
    <property type="project" value="UniProtKB-KW"/>
</dbReference>
<dbReference type="InterPro" id="IPR010402">
    <property type="entry name" value="CCT_domain"/>
</dbReference>
<keyword evidence="3" id="KW-0479">Metal-binding</keyword>
<evidence type="ECO:0000313" key="11">
    <source>
        <dbReference type="EMBL" id="UVA48526.1"/>
    </source>
</evidence>
<gene>
    <name evidence="11" type="primary">COL16B</name>
</gene>
<evidence type="ECO:0000256" key="4">
    <source>
        <dbReference type="ARBA" id="ARBA00022771"/>
    </source>
</evidence>
<dbReference type="EMBL" id="MW326762">
    <property type="protein sequence ID" value="UVA48526.1"/>
    <property type="molecule type" value="mRNA"/>
</dbReference>
<evidence type="ECO:0000256" key="8">
    <source>
        <dbReference type="PROSITE-ProRule" id="PRU00357"/>
    </source>
</evidence>
<reference evidence="11" key="1">
    <citation type="submission" date="2020-12" db="EMBL/GenBank/DDBJ databases">
        <authorList>
            <person name="Li K."/>
            <person name="Luo C."/>
            <person name="Fu Q."/>
            <person name="Li Y."/>
            <person name="Luo H."/>
            <person name="Yao B."/>
            <person name="Liu C."/>
            <person name="Zhang H."/>
            <person name="Yu D."/>
            <person name="Du Y."/>
        </authorList>
    </citation>
    <scope>NUCLEOTIDE SEQUENCE</scope>
</reference>
<organism evidence="11">
    <name type="scientific">Mangifera indica</name>
    <name type="common">Mango</name>
    <dbReference type="NCBI Taxonomy" id="29780"/>
    <lineage>
        <taxon>Eukaryota</taxon>
        <taxon>Viridiplantae</taxon>
        <taxon>Streptophyta</taxon>
        <taxon>Embryophyta</taxon>
        <taxon>Tracheophyta</taxon>
        <taxon>Spermatophyta</taxon>
        <taxon>Magnoliopsida</taxon>
        <taxon>eudicotyledons</taxon>
        <taxon>Gunneridae</taxon>
        <taxon>Pentapetalae</taxon>
        <taxon>rosids</taxon>
        <taxon>malvids</taxon>
        <taxon>Sapindales</taxon>
        <taxon>Anacardiaceae</taxon>
        <taxon>Mangifera</taxon>
    </lineage>
</organism>
<dbReference type="Pfam" id="PF00643">
    <property type="entry name" value="zf-B_box"/>
    <property type="match status" value="1"/>
</dbReference>
<comment type="similarity">
    <text evidence="2">Belongs to the CONSTANS family.</text>
</comment>
<dbReference type="PROSITE" id="PS50119">
    <property type="entry name" value="ZF_BBOX"/>
    <property type="match status" value="1"/>
</dbReference>
<name>A0A976SGN3_MANIN</name>
<dbReference type="PANTHER" id="PTHR31874">
    <property type="entry name" value="CCT MOTIF FAMILY PROTEIN, EXPRESSED"/>
    <property type="match status" value="1"/>
</dbReference>
<accession>A0A976SGN3</accession>
<evidence type="ECO:0000256" key="3">
    <source>
        <dbReference type="ARBA" id="ARBA00022723"/>
    </source>
</evidence>
<keyword evidence="6 8" id="KW-0539">Nucleus</keyword>
<dbReference type="PROSITE" id="PS51017">
    <property type="entry name" value="CCT"/>
    <property type="match status" value="1"/>
</dbReference>
<protein>
    <submittedName>
        <fullName evidence="11">Constans-like 16B</fullName>
    </submittedName>
</protein>
<evidence type="ECO:0000256" key="6">
    <source>
        <dbReference type="ARBA" id="ARBA00023242"/>
    </source>
</evidence>
<reference evidence="11" key="2">
    <citation type="journal article" date="2022" name="Int. J. Mol. Sci.">
        <title>Isolation and Functional Characterization of Two CONSTANS-like 16 (MiCOL16) Genes from Mango.</title>
        <authorList>
            <person name="Liu Y."/>
            <person name="Luo C."/>
            <person name="Guo Y."/>
            <person name="Liang R."/>
            <person name="Yu H."/>
            <person name="Chen S."/>
            <person name="Mo X."/>
            <person name="Yang X."/>
            <person name="He X."/>
        </authorList>
    </citation>
    <scope>NUCLEOTIDE SEQUENCE</scope>
</reference>
<feature type="domain" description="B box-type" evidence="9">
    <location>
        <begin position="14"/>
        <end position="61"/>
    </location>
</feature>
<evidence type="ECO:0000256" key="2">
    <source>
        <dbReference type="ARBA" id="ARBA00010024"/>
    </source>
</evidence>
<dbReference type="GO" id="GO:0006355">
    <property type="term" value="P:regulation of DNA-templated transcription"/>
    <property type="evidence" value="ECO:0007669"/>
    <property type="project" value="TreeGrafter"/>
</dbReference>
<dbReference type="Pfam" id="PF06203">
    <property type="entry name" value="CCT"/>
    <property type="match status" value="1"/>
</dbReference>
<evidence type="ECO:0000256" key="1">
    <source>
        <dbReference type="ARBA" id="ARBA00004123"/>
    </source>
</evidence>
<evidence type="ECO:0000259" key="9">
    <source>
        <dbReference type="PROSITE" id="PS50119"/>
    </source>
</evidence>
<dbReference type="SMART" id="SM00336">
    <property type="entry name" value="BBOX"/>
    <property type="match status" value="1"/>
</dbReference>
<dbReference type="PANTHER" id="PTHR31874:SF55">
    <property type="entry name" value="ZINC FINGER PROTEIN CONSTANS-LIKE 7"/>
    <property type="match status" value="1"/>
</dbReference>
<evidence type="ECO:0000256" key="5">
    <source>
        <dbReference type="ARBA" id="ARBA00022833"/>
    </source>
</evidence>
<sequence>MITEKKAANAMGGKTARACDGCLRKRARWYCASDDAFLCQACDASVHSANQLAGRHERLRLEVASAKLNGASNDKSVAAPVWHQGFTRKARTPRPNKNVLMKQGKEKEKKKVSNFNNDPLVPEIGCEEGSLEENSSEEEQLLYQVPVFDPFASGLYCDTEIATVKEGGGCDLDDLQGFLQSDTDLAEFAADVERLLVSGLNEDCKEETETQANVNFGDSTVKVKDEEEEELGLNSCRFYPAFNITREGTDWNFDCKSPTIVNEEEEKVTPLADTAMANTECKLEMKGNVSLRLNYEAVINAWATQGRPWRTGTRPELNPKDFWPNCMGTCSEDHVHHFYGGAVWCHGRGDAGREARVSRYREKRRTRLFSKKIRYEVRKLNAEKRPRMKGRFVKRTNGASFITAAAAAASVSPYLKK</sequence>
<dbReference type="InterPro" id="IPR052453">
    <property type="entry name" value="CONSTANS-like_ZF"/>
</dbReference>
<feature type="domain" description="CCT" evidence="10">
    <location>
        <begin position="353"/>
        <end position="395"/>
    </location>
</feature>
<dbReference type="GO" id="GO:0005634">
    <property type="term" value="C:nucleus"/>
    <property type="evidence" value="ECO:0007669"/>
    <property type="project" value="UniProtKB-SubCell"/>
</dbReference>